<evidence type="ECO:0000313" key="3">
    <source>
        <dbReference type="Proteomes" id="UP000646911"/>
    </source>
</evidence>
<dbReference type="Proteomes" id="UP000646911">
    <property type="component" value="Unassembled WGS sequence"/>
</dbReference>
<dbReference type="InterPro" id="IPR051908">
    <property type="entry name" value="Ribosomal_N-acetyltransferase"/>
</dbReference>
<keyword evidence="3" id="KW-1185">Reference proteome</keyword>
<gene>
    <name evidence="2" type="ORF">H8L47_10740</name>
</gene>
<evidence type="ECO:0000259" key="1">
    <source>
        <dbReference type="PROSITE" id="PS51186"/>
    </source>
</evidence>
<dbReference type="Gene3D" id="3.40.630.30">
    <property type="match status" value="1"/>
</dbReference>
<proteinExistence type="predicted"/>
<feature type="domain" description="N-acetyltransferase" evidence="1">
    <location>
        <begin position="14"/>
        <end position="178"/>
    </location>
</feature>
<organism evidence="2 3">
    <name type="scientific">Undibacterium umbellatum</name>
    <dbReference type="NCBI Taxonomy" id="2762300"/>
    <lineage>
        <taxon>Bacteria</taxon>
        <taxon>Pseudomonadati</taxon>
        <taxon>Pseudomonadota</taxon>
        <taxon>Betaproteobacteria</taxon>
        <taxon>Burkholderiales</taxon>
        <taxon>Oxalobacteraceae</taxon>
        <taxon>Undibacterium</taxon>
    </lineage>
</organism>
<name>A0ABR6Z8E6_9BURK</name>
<accession>A0ABR6Z8E6</accession>
<dbReference type="InterPro" id="IPR000182">
    <property type="entry name" value="GNAT_dom"/>
</dbReference>
<protein>
    <submittedName>
        <fullName evidence="2">GNAT family N-acetyltransferase</fullName>
    </submittedName>
</protein>
<dbReference type="InterPro" id="IPR016181">
    <property type="entry name" value="Acyl_CoA_acyltransferase"/>
</dbReference>
<dbReference type="PANTHER" id="PTHR43441">
    <property type="entry name" value="RIBOSOMAL-PROTEIN-SERINE ACETYLTRANSFERASE"/>
    <property type="match status" value="1"/>
</dbReference>
<dbReference type="PROSITE" id="PS51186">
    <property type="entry name" value="GNAT"/>
    <property type="match status" value="1"/>
</dbReference>
<evidence type="ECO:0000313" key="2">
    <source>
        <dbReference type="EMBL" id="MBC3908044.1"/>
    </source>
</evidence>
<dbReference type="RefSeq" id="WP_186953594.1">
    <property type="nucleotide sequence ID" value="NZ_JACOFX010000004.1"/>
</dbReference>
<comment type="caution">
    <text evidence="2">The sequence shown here is derived from an EMBL/GenBank/DDBJ whole genome shotgun (WGS) entry which is preliminary data.</text>
</comment>
<reference evidence="2 3" key="1">
    <citation type="submission" date="2020-08" db="EMBL/GenBank/DDBJ databases">
        <title>Novel species isolated from subtropical streams in China.</title>
        <authorList>
            <person name="Lu H."/>
        </authorList>
    </citation>
    <scope>NUCLEOTIDE SEQUENCE [LARGE SCALE GENOMIC DNA]</scope>
    <source>
        <strain evidence="2 3">NL8W</strain>
    </source>
</reference>
<dbReference type="Pfam" id="PF13302">
    <property type="entry name" value="Acetyltransf_3"/>
    <property type="match status" value="1"/>
</dbReference>
<dbReference type="PANTHER" id="PTHR43441:SF11">
    <property type="entry name" value="RIBOSOMAL-PROTEIN-SERINE ACETYLTRANSFERASE"/>
    <property type="match status" value="1"/>
</dbReference>
<dbReference type="EMBL" id="JACOFX010000004">
    <property type="protein sequence ID" value="MBC3908044.1"/>
    <property type="molecule type" value="Genomic_DNA"/>
</dbReference>
<sequence>MQTTLSYALHTPRLIVRMIEESDLPDLYQVFSDEAVTRFLPYITWTDTLAAHSWYQRVKEMAAQAAAMQCVIVDKESNKVIGACLLFRFDTECERCELGYALAQPYWRGGYMAEALRALLTHAFGEMAINRVEAEVDPRNPASAQLLRKLGFTQEGLLRQRWKFKGEIKDTWMFGLLRDEWQAAKGAN</sequence>
<dbReference type="SUPFAM" id="SSF55729">
    <property type="entry name" value="Acyl-CoA N-acyltransferases (Nat)"/>
    <property type="match status" value="1"/>
</dbReference>